<name>A0A7S6UMH7_9GAMM</name>
<sequence>MPRSIGERYACESCGAQLVYEKPCTCPEGKPHAEICCGVQMKQVAQKAPSESTPR</sequence>
<dbReference type="EMBL" id="CP063657">
    <property type="protein sequence ID" value="QOW23033.1"/>
    <property type="molecule type" value="Genomic_DNA"/>
</dbReference>
<organism evidence="1 2">
    <name type="scientific">Novilysobacter avium</name>
    <dbReference type="NCBI Taxonomy" id="2781023"/>
    <lineage>
        <taxon>Bacteria</taxon>
        <taxon>Pseudomonadati</taxon>
        <taxon>Pseudomonadota</taxon>
        <taxon>Gammaproteobacteria</taxon>
        <taxon>Lysobacterales</taxon>
        <taxon>Lysobacteraceae</taxon>
        <taxon>Novilysobacter</taxon>
    </lineage>
</organism>
<dbReference type="Proteomes" id="UP000593932">
    <property type="component" value="Chromosome"/>
</dbReference>
<reference evidence="1 2" key="1">
    <citation type="submission" date="2020-10" db="EMBL/GenBank/DDBJ databases">
        <title>complete genome sequencing of Lysobacter sp. H23M41.</title>
        <authorList>
            <person name="Bae J.-W."/>
            <person name="Lee S.-Y."/>
        </authorList>
    </citation>
    <scope>NUCLEOTIDE SEQUENCE [LARGE SCALE GENOMIC DNA]</scope>
    <source>
        <strain evidence="1 2">H23M41</strain>
    </source>
</reference>
<proteinExistence type="predicted"/>
<accession>A0A7S6UMH7</accession>
<protein>
    <submittedName>
        <fullName evidence="1">Uncharacterized protein</fullName>
    </submittedName>
</protein>
<keyword evidence="2" id="KW-1185">Reference proteome</keyword>
<evidence type="ECO:0000313" key="1">
    <source>
        <dbReference type="EMBL" id="QOW23033.1"/>
    </source>
</evidence>
<evidence type="ECO:0000313" key="2">
    <source>
        <dbReference type="Proteomes" id="UP000593932"/>
    </source>
</evidence>
<gene>
    <name evidence="1" type="ORF">INQ42_05610</name>
</gene>